<protein>
    <recommendedName>
        <fullName evidence="4">GB1/RHD3-type G domain-containing protein</fullName>
    </recommendedName>
</protein>
<dbReference type="InterPro" id="IPR015894">
    <property type="entry name" value="Guanylate-bd_N"/>
</dbReference>
<dbReference type="GO" id="GO:0003924">
    <property type="term" value="F:GTPase activity"/>
    <property type="evidence" value="ECO:0007669"/>
    <property type="project" value="InterPro"/>
</dbReference>
<reference evidence="6" key="1">
    <citation type="submission" date="2018-06" db="EMBL/GenBank/DDBJ databases">
        <title>Genome assembly of Danube salmon.</title>
        <authorList>
            <person name="Macqueen D.J."/>
            <person name="Gundappa M.K."/>
        </authorList>
    </citation>
    <scope>NUCLEOTIDE SEQUENCE [LARGE SCALE GENOMIC DNA]</scope>
</reference>
<dbReference type="Ensembl" id="ENSHHUT00000009645.1">
    <property type="protein sequence ID" value="ENSHHUP00000009352.1"/>
    <property type="gene ID" value="ENSHHUG00000005711.1"/>
</dbReference>
<feature type="domain" description="GB1/RHD3-type G" evidence="4">
    <location>
        <begin position="1"/>
        <end position="86"/>
    </location>
</feature>
<dbReference type="GO" id="GO:0005525">
    <property type="term" value="F:GTP binding"/>
    <property type="evidence" value="ECO:0007669"/>
    <property type="project" value="UniProtKB-KW"/>
</dbReference>
<dbReference type="GeneTree" id="ENSGT00940000154265"/>
<dbReference type="Ensembl" id="ENSHHUT00000027170.1">
    <property type="protein sequence ID" value="ENSHHUP00000026136.1"/>
    <property type="gene ID" value="ENSHHUG00000016541.1"/>
</dbReference>
<keyword evidence="6" id="KW-1185">Reference proteome</keyword>
<evidence type="ECO:0000256" key="1">
    <source>
        <dbReference type="ARBA" id="ARBA00022741"/>
    </source>
</evidence>
<dbReference type="Gene3D" id="3.40.50.300">
    <property type="entry name" value="P-loop containing nucleotide triphosphate hydrolases"/>
    <property type="match status" value="1"/>
</dbReference>
<dbReference type="Proteomes" id="UP000314982">
    <property type="component" value="Unassembled WGS sequence"/>
</dbReference>
<evidence type="ECO:0000313" key="6">
    <source>
        <dbReference type="Proteomes" id="UP000314982"/>
    </source>
</evidence>
<dbReference type="PANTHER" id="PTHR10751">
    <property type="entry name" value="GUANYLATE BINDING PROTEIN"/>
    <property type="match status" value="1"/>
</dbReference>
<accession>A0A4W5K0A8</accession>
<name>A0A4W5K0A8_9TELE</name>
<evidence type="ECO:0000259" key="4">
    <source>
        <dbReference type="PROSITE" id="PS51715"/>
    </source>
</evidence>
<evidence type="ECO:0000256" key="2">
    <source>
        <dbReference type="ARBA" id="ARBA00023134"/>
    </source>
</evidence>
<sequence>MWCVPHPEKTDHTLVLLDTEGLGDVEKGDSKNDAWIFSLAILLSSTLVYNSRGTIDNDAVEKLQYPFGSTFGSILWHLVDIICCDI</sequence>
<evidence type="ECO:0000256" key="3">
    <source>
        <dbReference type="PROSITE-ProRule" id="PRU01052"/>
    </source>
</evidence>
<proteinExistence type="inferred from homology"/>
<reference evidence="5" key="2">
    <citation type="submission" date="2025-05" db="UniProtKB">
        <authorList>
            <consortium name="Ensembl"/>
        </authorList>
    </citation>
    <scope>IDENTIFICATION</scope>
</reference>
<dbReference type="Pfam" id="PF02263">
    <property type="entry name" value="GBP"/>
    <property type="match status" value="1"/>
</dbReference>
<dbReference type="AlphaFoldDB" id="A0A4W5K0A8"/>
<organism evidence="5 6">
    <name type="scientific">Hucho hucho</name>
    <name type="common">huchen</name>
    <dbReference type="NCBI Taxonomy" id="62062"/>
    <lineage>
        <taxon>Eukaryota</taxon>
        <taxon>Metazoa</taxon>
        <taxon>Chordata</taxon>
        <taxon>Craniata</taxon>
        <taxon>Vertebrata</taxon>
        <taxon>Euteleostomi</taxon>
        <taxon>Actinopterygii</taxon>
        <taxon>Neopterygii</taxon>
        <taxon>Teleostei</taxon>
        <taxon>Protacanthopterygii</taxon>
        <taxon>Salmoniformes</taxon>
        <taxon>Salmonidae</taxon>
        <taxon>Salmoninae</taxon>
        <taxon>Hucho</taxon>
    </lineage>
</organism>
<dbReference type="PROSITE" id="PS51715">
    <property type="entry name" value="G_GB1_RHD3"/>
    <property type="match status" value="1"/>
</dbReference>
<dbReference type="InterPro" id="IPR030386">
    <property type="entry name" value="G_GB1_RHD3_dom"/>
</dbReference>
<dbReference type="STRING" id="62062.ENSHHUP00000009352"/>
<comment type="similarity">
    <text evidence="3">Belongs to the TRAFAC class dynamin-like GTPase superfamily. GB1/RHD3 GTPase family.</text>
</comment>
<evidence type="ECO:0000313" key="5">
    <source>
        <dbReference type="Ensembl" id="ENSHHUP00000009352.1"/>
    </source>
</evidence>
<keyword evidence="2" id="KW-0342">GTP-binding</keyword>
<dbReference type="SUPFAM" id="SSF52540">
    <property type="entry name" value="P-loop containing nucleoside triphosphate hydrolases"/>
    <property type="match status" value="1"/>
</dbReference>
<keyword evidence="1" id="KW-0547">Nucleotide-binding</keyword>
<dbReference type="InterPro" id="IPR027417">
    <property type="entry name" value="P-loop_NTPase"/>
</dbReference>